<comment type="similarity">
    <text evidence="2 9">Belongs to the beta sliding clamp family.</text>
</comment>
<dbReference type="PANTHER" id="PTHR30478">
    <property type="entry name" value="DNA POLYMERASE III SUBUNIT BETA"/>
    <property type="match status" value="1"/>
</dbReference>
<comment type="subcellular location">
    <subcellularLocation>
        <location evidence="1 9">Cytoplasm</location>
    </subcellularLocation>
</comment>
<dbReference type="Proteomes" id="UP000178347">
    <property type="component" value="Unassembled WGS sequence"/>
</dbReference>
<keyword evidence="8" id="KW-0238">DNA-binding</keyword>
<comment type="function">
    <text evidence="9">Confers DNA tethering and processivity to DNA polymerases and other proteins. Acts as a clamp, forming a ring around DNA (a reaction catalyzed by the clamp-loading complex) which diffuses in an ATP-independent manner freely and bidirectionally along dsDNA. Initially characterized for its ability to contact the catalytic subunit of DNA polymerase III (Pol III), a complex, multichain enzyme responsible for most of the replicative synthesis in bacteria; Pol III exhibits 3'-5' exonuclease proofreading activity. The beta chain is required for initiation of replication as well as for processivity of DNA replication.</text>
</comment>
<feature type="domain" description="DNA polymerase III beta sliding clamp N-terminal" evidence="10">
    <location>
        <begin position="1"/>
        <end position="118"/>
    </location>
</feature>
<evidence type="ECO:0000259" key="10">
    <source>
        <dbReference type="Pfam" id="PF00712"/>
    </source>
</evidence>
<evidence type="ECO:0000313" key="13">
    <source>
        <dbReference type="EMBL" id="OGH75644.1"/>
    </source>
</evidence>
<evidence type="ECO:0000256" key="5">
    <source>
        <dbReference type="ARBA" id="ARBA00022695"/>
    </source>
</evidence>
<evidence type="ECO:0000313" key="14">
    <source>
        <dbReference type="Proteomes" id="UP000178347"/>
    </source>
</evidence>
<dbReference type="SUPFAM" id="SSF55979">
    <property type="entry name" value="DNA clamp"/>
    <property type="match status" value="3"/>
</dbReference>
<dbReference type="GO" id="GO:0003677">
    <property type="term" value="F:DNA binding"/>
    <property type="evidence" value="ECO:0007669"/>
    <property type="project" value="UniProtKB-UniRule"/>
</dbReference>
<dbReference type="STRING" id="1798692.A3G00_04075"/>
<keyword evidence="4 9" id="KW-0808">Transferase</keyword>
<dbReference type="InterPro" id="IPR022637">
    <property type="entry name" value="DNA_polIII_beta_cen"/>
</dbReference>
<dbReference type="InterPro" id="IPR022634">
    <property type="entry name" value="DNA_polIII_beta_N"/>
</dbReference>
<organism evidence="13 14">
    <name type="scientific">Candidatus Magasanikbacteria bacterium RIFCSPLOWO2_12_FULL_43_12</name>
    <dbReference type="NCBI Taxonomy" id="1798692"/>
    <lineage>
        <taxon>Bacteria</taxon>
        <taxon>Candidatus Magasanikiibacteriota</taxon>
    </lineage>
</organism>
<dbReference type="Pfam" id="PF00712">
    <property type="entry name" value="DNA_pol3_beta"/>
    <property type="match status" value="1"/>
</dbReference>
<evidence type="ECO:0000256" key="9">
    <source>
        <dbReference type="PIRNR" id="PIRNR000804"/>
    </source>
</evidence>
<evidence type="ECO:0000256" key="4">
    <source>
        <dbReference type="ARBA" id="ARBA00022679"/>
    </source>
</evidence>
<dbReference type="EMBL" id="MFQN01000004">
    <property type="protein sequence ID" value="OGH75644.1"/>
    <property type="molecule type" value="Genomic_DNA"/>
</dbReference>
<keyword evidence="7 9" id="KW-0239">DNA-directed DNA polymerase</keyword>
<dbReference type="AlphaFoldDB" id="A0A1F6MVG8"/>
<dbReference type="GO" id="GO:0005737">
    <property type="term" value="C:cytoplasm"/>
    <property type="evidence" value="ECO:0007669"/>
    <property type="project" value="UniProtKB-SubCell"/>
</dbReference>
<evidence type="ECO:0000256" key="6">
    <source>
        <dbReference type="ARBA" id="ARBA00022705"/>
    </source>
</evidence>
<comment type="subunit">
    <text evidence="9">Forms a ring-shaped head-to-tail homodimer around DNA.</text>
</comment>
<keyword evidence="3 9" id="KW-0963">Cytoplasm</keyword>
<gene>
    <name evidence="13" type="ORF">A3G00_04075</name>
</gene>
<dbReference type="Pfam" id="PF02768">
    <property type="entry name" value="DNA_pol3_beta_3"/>
    <property type="match status" value="1"/>
</dbReference>
<dbReference type="GO" id="GO:0003887">
    <property type="term" value="F:DNA-directed DNA polymerase activity"/>
    <property type="evidence" value="ECO:0007669"/>
    <property type="project" value="UniProtKB-UniRule"/>
</dbReference>
<dbReference type="NCBIfam" id="TIGR00663">
    <property type="entry name" value="dnan"/>
    <property type="match status" value="1"/>
</dbReference>
<evidence type="ECO:0000256" key="3">
    <source>
        <dbReference type="ARBA" id="ARBA00022490"/>
    </source>
</evidence>
<evidence type="ECO:0000259" key="12">
    <source>
        <dbReference type="Pfam" id="PF02768"/>
    </source>
</evidence>
<sequence>MKFICTKENLSYSLDLVSGVAGRHASLPILMNILIQAEAAGVRLVATNLEMAIKTSLRAKVDEAGSFTVPAKTLTDFVHLLPDEQVEVSLQENEVFIKCGNSSTKIKGTPADEYPVVPEIEEKHAYTVNAEMFKDSLSRVVLACAKNEIRPELSGVYFGLFTERYPGLLVAATDSYRLAEKKLEVEQGTEEARAIVPSRTVYELARLVSLAKNKQGETKIRLWLSEGQIAARYDDFEVSSRLVEGKYPDYAQIIPTKTKTTASFPVGLMVNKIKTASLFTASGVNAVSFDLNASQGTIGLSSTSTQTGEHSSEIESEVLGEENSILLNHRYVLDGLQNLNSEDGEFGVNSSDTPCVFRAKNKDDYVYVVMPIRQ</sequence>
<dbReference type="PIRSF" id="PIRSF000804">
    <property type="entry name" value="DNA_pol_III_b"/>
    <property type="match status" value="1"/>
</dbReference>
<feature type="domain" description="DNA polymerase III beta sliding clamp C-terminal" evidence="12">
    <location>
        <begin position="252"/>
        <end position="373"/>
    </location>
</feature>
<dbReference type="GO" id="GO:0009360">
    <property type="term" value="C:DNA polymerase III complex"/>
    <property type="evidence" value="ECO:0007669"/>
    <property type="project" value="InterPro"/>
</dbReference>
<dbReference type="PANTHER" id="PTHR30478:SF0">
    <property type="entry name" value="BETA SLIDING CLAMP"/>
    <property type="match status" value="1"/>
</dbReference>
<keyword evidence="5 9" id="KW-0548">Nucleotidyltransferase</keyword>
<proteinExistence type="inferred from homology"/>
<dbReference type="Pfam" id="PF02767">
    <property type="entry name" value="DNA_pol3_beta_2"/>
    <property type="match status" value="1"/>
</dbReference>
<accession>A0A1F6MVG8</accession>
<keyword evidence="6 9" id="KW-0235">DNA replication</keyword>
<evidence type="ECO:0000256" key="8">
    <source>
        <dbReference type="ARBA" id="ARBA00023125"/>
    </source>
</evidence>
<evidence type="ECO:0000259" key="11">
    <source>
        <dbReference type="Pfam" id="PF02767"/>
    </source>
</evidence>
<dbReference type="Gene3D" id="3.10.150.10">
    <property type="entry name" value="DNA Polymerase III, subunit A, domain 2"/>
    <property type="match status" value="1"/>
</dbReference>
<name>A0A1F6MVG8_9BACT</name>
<dbReference type="GO" id="GO:0008408">
    <property type="term" value="F:3'-5' exonuclease activity"/>
    <property type="evidence" value="ECO:0007669"/>
    <property type="project" value="InterPro"/>
</dbReference>
<dbReference type="CDD" id="cd00140">
    <property type="entry name" value="beta_clamp"/>
    <property type="match status" value="1"/>
</dbReference>
<dbReference type="SMART" id="SM00480">
    <property type="entry name" value="POL3Bc"/>
    <property type="match status" value="1"/>
</dbReference>
<comment type="caution">
    <text evidence="13">The sequence shown here is derived from an EMBL/GenBank/DDBJ whole genome shotgun (WGS) entry which is preliminary data.</text>
</comment>
<dbReference type="InterPro" id="IPR001001">
    <property type="entry name" value="DNA_polIII_beta"/>
</dbReference>
<dbReference type="GO" id="GO:0006271">
    <property type="term" value="P:DNA strand elongation involved in DNA replication"/>
    <property type="evidence" value="ECO:0007669"/>
    <property type="project" value="TreeGrafter"/>
</dbReference>
<feature type="domain" description="DNA polymerase III beta sliding clamp central" evidence="11">
    <location>
        <begin position="128"/>
        <end position="249"/>
    </location>
</feature>
<dbReference type="InterPro" id="IPR022635">
    <property type="entry name" value="DNA_polIII_beta_C"/>
</dbReference>
<evidence type="ECO:0000256" key="1">
    <source>
        <dbReference type="ARBA" id="ARBA00004496"/>
    </source>
</evidence>
<evidence type="ECO:0000256" key="7">
    <source>
        <dbReference type="ARBA" id="ARBA00022932"/>
    </source>
</evidence>
<reference evidence="13 14" key="1">
    <citation type="journal article" date="2016" name="Nat. Commun.">
        <title>Thousands of microbial genomes shed light on interconnected biogeochemical processes in an aquifer system.</title>
        <authorList>
            <person name="Anantharaman K."/>
            <person name="Brown C.T."/>
            <person name="Hug L.A."/>
            <person name="Sharon I."/>
            <person name="Castelle C.J."/>
            <person name="Probst A.J."/>
            <person name="Thomas B.C."/>
            <person name="Singh A."/>
            <person name="Wilkins M.J."/>
            <person name="Karaoz U."/>
            <person name="Brodie E.L."/>
            <person name="Williams K.H."/>
            <person name="Hubbard S.S."/>
            <person name="Banfield J.F."/>
        </authorList>
    </citation>
    <scope>NUCLEOTIDE SEQUENCE [LARGE SCALE GENOMIC DNA]</scope>
</reference>
<dbReference type="InterPro" id="IPR046938">
    <property type="entry name" value="DNA_clamp_sf"/>
</dbReference>
<dbReference type="Gene3D" id="3.70.10.10">
    <property type="match status" value="1"/>
</dbReference>
<protein>
    <recommendedName>
        <fullName evidence="9">Beta sliding clamp</fullName>
    </recommendedName>
</protein>
<evidence type="ECO:0000256" key="2">
    <source>
        <dbReference type="ARBA" id="ARBA00010752"/>
    </source>
</evidence>